<dbReference type="PROSITE" id="PS50020">
    <property type="entry name" value="WW_DOMAIN_2"/>
    <property type="match status" value="2"/>
</dbReference>
<feature type="domain" description="WW" evidence="2">
    <location>
        <begin position="171"/>
        <end position="198"/>
    </location>
</feature>
<dbReference type="SMART" id="SM00456">
    <property type="entry name" value="WW"/>
    <property type="match status" value="2"/>
</dbReference>
<dbReference type="GO" id="GO:0000398">
    <property type="term" value="P:mRNA splicing, via spliceosome"/>
    <property type="evidence" value="ECO:0007669"/>
    <property type="project" value="InterPro"/>
</dbReference>
<reference evidence="3" key="1">
    <citation type="journal article" date="2023" name="Front. Mar. Sci.">
        <title>A new Merluccius polli reference genome to investigate the effects of global change in West African waters.</title>
        <authorList>
            <person name="Mateo J.L."/>
            <person name="Blanco-Fernandez C."/>
            <person name="Garcia-Vazquez E."/>
            <person name="Machado-Schiaffino G."/>
        </authorList>
    </citation>
    <scope>NUCLEOTIDE SEQUENCE</scope>
    <source>
        <strain evidence="3">C29</strain>
        <tissue evidence="3">Fin</tissue>
    </source>
</reference>
<proteinExistence type="predicted"/>
<dbReference type="PANTHER" id="PTHR13173:SF10">
    <property type="entry name" value="WW DOMAIN-BINDING PROTEIN 4"/>
    <property type="match status" value="1"/>
</dbReference>
<feature type="region of interest" description="Disordered" evidence="1">
    <location>
        <begin position="371"/>
        <end position="404"/>
    </location>
</feature>
<accession>A0AA47NZ06</accession>
<dbReference type="InterPro" id="IPR036020">
    <property type="entry name" value="WW_dom_sf"/>
</dbReference>
<dbReference type="Proteomes" id="UP001174136">
    <property type="component" value="Unassembled WGS sequence"/>
</dbReference>
<keyword evidence="4" id="KW-1185">Reference proteome</keyword>
<evidence type="ECO:0000259" key="2">
    <source>
        <dbReference type="PROSITE" id="PS50020"/>
    </source>
</evidence>
<evidence type="ECO:0000256" key="1">
    <source>
        <dbReference type="SAM" id="MobiDB-lite"/>
    </source>
</evidence>
<protein>
    <submittedName>
        <fullName evidence="3">WW domain-binding protein 4</fullName>
    </submittedName>
</protein>
<dbReference type="SUPFAM" id="SSF51045">
    <property type="entry name" value="WW domain"/>
    <property type="match status" value="2"/>
</dbReference>
<feature type="region of interest" description="Disordered" evidence="1">
    <location>
        <begin position="144"/>
        <end position="301"/>
    </location>
</feature>
<evidence type="ECO:0000313" key="3">
    <source>
        <dbReference type="EMBL" id="KAK0142430.1"/>
    </source>
</evidence>
<feature type="region of interest" description="Disordered" evidence="1">
    <location>
        <begin position="66"/>
        <end position="128"/>
    </location>
</feature>
<feature type="compositionally biased region" description="Polar residues" evidence="1">
    <location>
        <begin position="160"/>
        <end position="173"/>
    </location>
</feature>
<dbReference type="PANTHER" id="PTHR13173">
    <property type="entry name" value="WW DOMAIN BINDING PROTEIN 4"/>
    <property type="match status" value="1"/>
</dbReference>
<dbReference type="InterPro" id="IPR001202">
    <property type="entry name" value="WW_dom"/>
</dbReference>
<dbReference type="Gene3D" id="2.20.70.10">
    <property type="match status" value="2"/>
</dbReference>
<feature type="compositionally biased region" description="Low complexity" evidence="1">
    <location>
        <begin position="81"/>
        <end position="91"/>
    </location>
</feature>
<organism evidence="3 4">
    <name type="scientific">Merluccius polli</name>
    <name type="common">Benguela hake</name>
    <name type="synonym">Merluccius cadenati</name>
    <dbReference type="NCBI Taxonomy" id="89951"/>
    <lineage>
        <taxon>Eukaryota</taxon>
        <taxon>Metazoa</taxon>
        <taxon>Chordata</taxon>
        <taxon>Craniata</taxon>
        <taxon>Vertebrata</taxon>
        <taxon>Euteleostomi</taxon>
        <taxon>Actinopterygii</taxon>
        <taxon>Neopterygii</taxon>
        <taxon>Teleostei</taxon>
        <taxon>Neoteleostei</taxon>
        <taxon>Acanthomorphata</taxon>
        <taxon>Zeiogadaria</taxon>
        <taxon>Gadariae</taxon>
        <taxon>Gadiformes</taxon>
        <taxon>Gadoidei</taxon>
        <taxon>Merlucciidae</taxon>
        <taxon>Merluccius</taxon>
    </lineage>
</organism>
<feature type="compositionally biased region" description="Basic and acidic residues" evidence="1">
    <location>
        <begin position="267"/>
        <end position="286"/>
    </location>
</feature>
<dbReference type="GO" id="GO:0071011">
    <property type="term" value="C:precatalytic spliceosome"/>
    <property type="evidence" value="ECO:0007669"/>
    <property type="project" value="TreeGrafter"/>
</dbReference>
<dbReference type="InterPro" id="IPR040023">
    <property type="entry name" value="WBP4"/>
</dbReference>
<feature type="compositionally biased region" description="Basic residues" evidence="1">
    <location>
        <begin position="103"/>
        <end position="112"/>
    </location>
</feature>
<evidence type="ECO:0000313" key="4">
    <source>
        <dbReference type="Proteomes" id="UP001174136"/>
    </source>
</evidence>
<gene>
    <name evidence="3" type="primary">WBP4</name>
    <name evidence="3" type="ORF">N1851_019810</name>
</gene>
<dbReference type="PROSITE" id="PS01159">
    <property type="entry name" value="WW_DOMAIN_1"/>
    <property type="match status" value="1"/>
</dbReference>
<dbReference type="AlphaFoldDB" id="A0AA47NZ06"/>
<feature type="domain" description="WW" evidence="2">
    <location>
        <begin position="116"/>
        <end position="149"/>
    </location>
</feature>
<dbReference type="CDD" id="cd00201">
    <property type="entry name" value="WW"/>
    <property type="match status" value="2"/>
</dbReference>
<dbReference type="GO" id="GO:0003723">
    <property type="term" value="F:RNA binding"/>
    <property type="evidence" value="ECO:0007669"/>
    <property type="project" value="TreeGrafter"/>
</dbReference>
<dbReference type="Pfam" id="PF00397">
    <property type="entry name" value="WW"/>
    <property type="match status" value="2"/>
</dbReference>
<dbReference type="EMBL" id="JAOPHQ010003695">
    <property type="protein sequence ID" value="KAK0142430.1"/>
    <property type="molecule type" value="Genomic_DNA"/>
</dbReference>
<name>A0AA47NZ06_MERPO</name>
<comment type="caution">
    <text evidence="3">The sequence shown here is derived from an EMBL/GenBank/DDBJ whole genome shotgun (WGS) entry which is preliminary data.</text>
</comment>
<sequence>MPLYIRELIISFSSQSVEFHERGKNHKENVAAKIAEIKKKSIDKAKQEDRMSKEFATMEEAAMKAYEEDMKRMQMESGGSVPEAQPAVQPKPQQPPKQEKLNKKAAKAKTGKPGKPGKPNLWMEGKSNEGHTYYYNTETGESLWEKPEGFQEDNSKASHLGQNEGSSVSTWMEATSPEGYTYYYNSETGESSWERPADLPPQEEPSAPGTEPTLEAEEPSHEAQASTPAEGAGEANQDSEVPKISFRKRKAAPLERVVEGEAESNGLEERGEEGGDGGRGEEKEKATVTAPVPEEAQKEKAEVVLQQEKKERKVEKQVMRSRKTTAYGTWEQIKPEEDPYASMDLQLPQVEEAVEAPALALPPVPKFKERTITSLGEQGGPMAFRKSKTQNGKARSLRQRDKDD</sequence>
<feature type="compositionally biased region" description="Basic and acidic residues" evidence="1">
    <location>
        <begin position="144"/>
        <end position="156"/>
    </location>
</feature>